<keyword evidence="3" id="KW-1185">Reference proteome</keyword>
<dbReference type="OrthoDB" id="1822804at2"/>
<organism evidence="2 3">
    <name type="scientific">Halolactibacillus alkaliphilus</name>
    <dbReference type="NCBI Taxonomy" id="442899"/>
    <lineage>
        <taxon>Bacteria</taxon>
        <taxon>Bacillati</taxon>
        <taxon>Bacillota</taxon>
        <taxon>Bacilli</taxon>
        <taxon>Bacillales</taxon>
        <taxon>Bacillaceae</taxon>
        <taxon>Halolactibacillus</taxon>
    </lineage>
</organism>
<accession>A0A511X3K4</accession>
<gene>
    <name evidence="2" type="ORF">HAL01_19900</name>
</gene>
<keyword evidence="1" id="KW-1133">Transmembrane helix</keyword>
<dbReference type="STRING" id="442899.SAMN05720591_12810"/>
<keyword evidence="1" id="KW-0472">Membrane</keyword>
<evidence type="ECO:0000313" key="3">
    <source>
        <dbReference type="Proteomes" id="UP000321400"/>
    </source>
</evidence>
<comment type="caution">
    <text evidence="2">The sequence shown here is derived from an EMBL/GenBank/DDBJ whole genome shotgun (WGS) entry which is preliminary data.</text>
</comment>
<reference evidence="2 3" key="1">
    <citation type="submission" date="2019-07" db="EMBL/GenBank/DDBJ databases">
        <title>Whole genome shotgun sequence of Halolactibacillus alkaliphilus NBRC 103919.</title>
        <authorList>
            <person name="Hosoyama A."/>
            <person name="Uohara A."/>
            <person name="Ohji S."/>
            <person name="Ichikawa N."/>
        </authorList>
    </citation>
    <scope>NUCLEOTIDE SEQUENCE [LARGE SCALE GENOMIC DNA]</scope>
    <source>
        <strain evidence="2 3">NBRC 103919</strain>
    </source>
</reference>
<keyword evidence="1" id="KW-0812">Transmembrane</keyword>
<evidence type="ECO:0000313" key="2">
    <source>
        <dbReference type="EMBL" id="GEN57526.1"/>
    </source>
</evidence>
<dbReference type="RefSeq" id="WP_089802953.1">
    <property type="nucleotide sequence ID" value="NZ_BJYE01000031.1"/>
</dbReference>
<dbReference type="InterPro" id="IPR047676">
    <property type="entry name" value="FxLYD_dom"/>
</dbReference>
<dbReference type="EMBL" id="BJYE01000031">
    <property type="protein sequence ID" value="GEN57526.1"/>
    <property type="molecule type" value="Genomic_DNA"/>
</dbReference>
<proteinExistence type="predicted"/>
<name>A0A511X3K4_9BACI</name>
<dbReference type="NCBIfam" id="NF038353">
    <property type="entry name" value="FxLYD_dom"/>
    <property type="match status" value="1"/>
</dbReference>
<protein>
    <recommendedName>
        <fullName evidence="4">Zinc-ribbon domain-containing protein</fullName>
    </recommendedName>
</protein>
<dbReference type="Proteomes" id="UP000321400">
    <property type="component" value="Unassembled WGS sequence"/>
</dbReference>
<sequence>MGYCPQCGASVHDTESFCVSCGDKLPNDRHLRFEKQRFSLIAWRMPIIFLVIIGLFFGLITFTYSRLHEQAIALYHEATVALSNEAYEESLYLAEQALDISPSFEAASDLATLMSLYLHDIDVDSNAPYHEQLKQLNDLQIKLDDFKGDPVDQLIIHIRSLQEHFQLKQINKQLENDLSIQDLQALVWEIEAIQSTDALLLKQQLREQLSASIASLANTYLADNQFSEAAELVENGRYYLPEDERLLSLKQTIALAQEQFVKALEERMQKAYQSYEEEVVFNQSKAVSVTDLRLSQTPSNQLKVEGQVKNQGTVPIYHIQVTFELRDANQKVLDTREVFVYPEVLYPYDTGQLDYIYMHQPFDSAAIDINILAVSWLLNEEEAT</sequence>
<evidence type="ECO:0000256" key="1">
    <source>
        <dbReference type="SAM" id="Phobius"/>
    </source>
</evidence>
<dbReference type="InterPro" id="IPR011990">
    <property type="entry name" value="TPR-like_helical_dom_sf"/>
</dbReference>
<feature type="transmembrane region" description="Helical" evidence="1">
    <location>
        <begin position="41"/>
        <end position="64"/>
    </location>
</feature>
<evidence type="ECO:0008006" key="4">
    <source>
        <dbReference type="Google" id="ProtNLM"/>
    </source>
</evidence>
<dbReference type="AlphaFoldDB" id="A0A511X3K4"/>
<dbReference type="SUPFAM" id="SSF48452">
    <property type="entry name" value="TPR-like"/>
    <property type="match status" value="1"/>
</dbReference>